<feature type="transmembrane region" description="Helical" evidence="1">
    <location>
        <begin position="6"/>
        <end position="26"/>
    </location>
</feature>
<organism evidence="2 3">
    <name type="scientific">Sphingobacterium zeae</name>
    <dbReference type="NCBI Taxonomy" id="1776859"/>
    <lineage>
        <taxon>Bacteria</taxon>
        <taxon>Pseudomonadati</taxon>
        <taxon>Bacteroidota</taxon>
        <taxon>Sphingobacteriia</taxon>
        <taxon>Sphingobacteriales</taxon>
        <taxon>Sphingobacteriaceae</taxon>
        <taxon>Sphingobacterium</taxon>
    </lineage>
</organism>
<protein>
    <submittedName>
        <fullName evidence="2">Uncharacterized protein</fullName>
    </submittedName>
</protein>
<comment type="caution">
    <text evidence="2">The sequence shown here is derived from an EMBL/GenBank/DDBJ whole genome shotgun (WGS) entry which is preliminary data.</text>
</comment>
<dbReference type="Proteomes" id="UP001244640">
    <property type="component" value="Unassembled WGS sequence"/>
</dbReference>
<sequence length="30" mass="3362">MEEVFGLLPLLVINNHYFLIASTCLVRAKG</sequence>
<keyword evidence="1" id="KW-0472">Membrane</keyword>
<accession>A0ABU0UCH5</accession>
<gene>
    <name evidence="2" type="ORF">QE382_004543</name>
</gene>
<dbReference type="EMBL" id="JAUTBA010000001">
    <property type="protein sequence ID" value="MDQ1152559.1"/>
    <property type="molecule type" value="Genomic_DNA"/>
</dbReference>
<proteinExistence type="predicted"/>
<reference evidence="2 3" key="1">
    <citation type="submission" date="2023-07" db="EMBL/GenBank/DDBJ databases">
        <title>Functional and genomic diversity of the sorghum phyllosphere microbiome.</title>
        <authorList>
            <person name="Shade A."/>
        </authorList>
    </citation>
    <scope>NUCLEOTIDE SEQUENCE [LARGE SCALE GENOMIC DNA]</scope>
    <source>
        <strain evidence="2 3">SORGH_AS_0892</strain>
    </source>
</reference>
<evidence type="ECO:0000256" key="1">
    <source>
        <dbReference type="SAM" id="Phobius"/>
    </source>
</evidence>
<name>A0ABU0UCH5_9SPHI</name>
<keyword evidence="3" id="KW-1185">Reference proteome</keyword>
<keyword evidence="1" id="KW-1133">Transmembrane helix</keyword>
<evidence type="ECO:0000313" key="2">
    <source>
        <dbReference type="EMBL" id="MDQ1152559.1"/>
    </source>
</evidence>
<evidence type="ECO:0000313" key="3">
    <source>
        <dbReference type="Proteomes" id="UP001244640"/>
    </source>
</evidence>
<keyword evidence="1" id="KW-0812">Transmembrane</keyword>